<dbReference type="Pfam" id="PF07963">
    <property type="entry name" value="N_methyl"/>
    <property type="match status" value="1"/>
</dbReference>
<keyword evidence="3" id="KW-1003">Cell membrane</keyword>
<dbReference type="Pfam" id="PF02501">
    <property type="entry name" value="T2SSI"/>
    <property type="match status" value="1"/>
</dbReference>
<keyword evidence="5 9" id="KW-0997">Cell inner membrane</keyword>
<comment type="PTM">
    <text evidence="9">Cleaved by prepilin peptidase.</text>
</comment>
<protein>
    <recommendedName>
        <fullName evidence="9">Type II secretion system protein I</fullName>
        <shortName evidence="9">T2SS minor pseudopilin I</shortName>
    </recommendedName>
</protein>
<keyword evidence="12" id="KW-1185">Reference proteome</keyword>
<proteinExistence type="inferred from homology"/>
<dbReference type="InterPro" id="IPR010052">
    <property type="entry name" value="T2SS_protein-GspI"/>
</dbReference>
<reference evidence="11" key="1">
    <citation type="submission" date="2022-10" db="EMBL/GenBank/DDBJ databases">
        <title>Chitiniphilus purpureus sp. nov., a novel chitin-degrading bacterium isolated from crawfish pond sediment.</title>
        <authorList>
            <person name="Li K."/>
        </authorList>
    </citation>
    <scope>NUCLEOTIDE SEQUENCE</scope>
    <source>
        <strain evidence="11">CD1</strain>
    </source>
</reference>
<dbReference type="RefSeq" id="WP_263123660.1">
    <property type="nucleotide sequence ID" value="NZ_CP106753.1"/>
</dbReference>
<evidence type="ECO:0000256" key="4">
    <source>
        <dbReference type="ARBA" id="ARBA00022481"/>
    </source>
</evidence>
<evidence type="ECO:0000256" key="3">
    <source>
        <dbReference type="ARBA" id="ARBA00022475"/>
    </source>
</evidence>
<keyword evidence="6" id="KW-0812">Transmembrane</keyword>
<evidence type="ECO:0000313" key="12">
    <source>
        <dbReference type="Proteomes" id="UP001061302"/>
    </source>
</evidence>
<comment type="subunit">
    <text evidence="9">Type II secretion is composed of four main components: the outer membrane complex, the inner membrane complex, the cytoplasmic secretion ATPase and the periplasm-spanning pseudopilus.</text>
</comment>
<dbReference type="NCBIfam" id="TIGR01707">
    <property type="entry name" value="gspI"/>
    <property type="match status" value="1"/>
</dbReference>
<dbReference type="NCBIfam" id="TIGR02532">
    <property type="entry name" value="IV_pilin_GFxxxE"/>
    <property type="match status" value="1"/>
</dbReference>
<evidence type="ECO:0000256" key="8">
    <source>
        <dbReference type="ARBA" id="ARBA00023136"/>
    </source>
</evidence>
<accession>A0ABY6DMN6</accession>
<comment type="function">
    <text evidence="9">Component of the type II secretion system required for the energy-dependent secretion of extracellular factors such as proteases and toxins from the periplasm.</text>
</comment>
<dbReference type="SUPFAM" id="SSF54523">
    <property type="entry name" value="Pili subunits"/>
    <property type="match status" value="1"/>
</dbReference>
<dbReference type="InterPro" id="IPR012902">
    <property type="entry name" value="N_methyl_site"/>
</dbReference>
<dbReference type="PANTHER" id="PTHR38779">
    <property type="entry name" value="TYPE II SECRETION SYSTEM PROTEIN I-RELATED"/>
    <property type="match status" value="1"/>
</dbReference>
<evidence type="ECO:0000256" key="9">
    <source>
        <dbReference type="RuleBase" id="RU368030"/>
    </source>
</evidence>
<evidence type="ECO:0000256" key="6">
    <source>
        <dbReference type="ARBA" id="ARBA00022692"/>
    </source>
</evidence>
<comment type="similarity">
    <text evidence="2 9">Belongs to the GSP I family.</text>
</comment>
<organism evidence="11 12">
    <name type="scientific">Chitiniphilus purpureus</name>
    <dbReference type="NCBI Taxonomy" id="2981137"/>
    <lineage>
        <taxon>Bacteria</taxon>
        <taxon>Pseudomonadati</taxon>
        <taxon>Pseudomonadota</taxon>
        <taxon>Betaproteobacteria</taxon>
        <taxon>Neisseriales</taxon>
        <taxon>Chitinibacteraceae</taxon>
        <taxon>Chitiniphilus</taxon>
    </lineage>
</organism>
<dbReference type="Gene3D" id="3.30.1300.30">
    <property type="entry name" value="GSPII I/J protein-like"/>
    <property type="match status" value="1"/>
</dbReference>
<dbReference type="PROSITE" id="PS00409">
    <property type="entry name" value="PROKAR_NTER_METHYL"/>
    <property type="match status" value="1"/>
</dbReference>
<feature type="domain" description="Type II secretion system protein GspI C-terminal" evidence="10">
    <location>
        <begin position="40"/>
        <end position="118"/>
    </location>
</feature>
<sequence>MNMRRGFTLIEVLVALAILAVALAAALRATSASTDAALTLHTRMLAGWVAQNHLNELRARRLFPDVGRSEGSATQGGAHFTWQAEVSASPNRSFRRVEVKVYAGGQTDYAAATLVSYLAQVQR</sequence>
<evidence type="ECO:0000259" key="10">
    <source>
        <dbReference type="Pfam" id="PF02501"/>
    </source>
</evidence>
<keyword evidence="8" id="KW-0472">Membrane</keyword>
<dbReference type="EMBL" id="CP106753">
    <property type="protein sequence ID" value="UXY14361.1"/>
    <property type="molecule type" value="Genomic_DNA"/>
</dbReference>
<keyword evidence="7" id="KW-1133">Transmembrane helix</keyword>
<evidence type="ECO:0000256" key="1">
    <source>
        <dbReference type="ARBA" id="ARBA00004377"/>
    </source>
</evidence>
<evidence type="ECO:0000256" key="7">
    <source>
        <dbReference type="ARBA" id="ARBA00022989"/>
    </source>
</evidence>
<dbReference type="InterPro" id="IPR045584">
    <property type="entry name" value="Pilin-like"/>
</dbReference>
<evidence type="ECO:0000256" key="2">
    <source>
        <dbReference type="ARBA" id="ARBA00008358"/>
    </source>
</evidence>
<dbReference type="PANTHER" id="PTHR38779:SF2">
    <property type="entry name" value="TYPE II SECRETION SYSTEM PROTEIN I-RELATED"/>
    <property type="match status" value="1"/>
</dbReference>
<gene>
    <name evidence="11" type="primary">gspI</name>
    <name evidence="11" type="ORF">N8I74_13675</name>
</gene>
<comment type="subcellular location">
    <subcellularLocation>
        <location evidence="1 9">Cell inner membrane</location>
        <topology evidence="1 9">Single-pass membrane protein</topology>
    </subcellularLocation>
</comment>
<keyword evidence="4 9" id="KW-0488">Methylation</keyword>
<evidence type="ECO:0000256" key="5">
    <source>
        <dbReference type="ARBA" id="ARBA00022519"/>
    </source>
</evidence>
<dbReference type="InterPro" id="IPR003413">
    <property type="entry name" value="T2SS_GspI_C"/>
</dbReference>
<dbReference type="Proteomes" id="UP001061302">
    <property type="component" value="Chromosome"/>
</dbReference>
<evidence type="ECO:0000313" key="11">
    <source>
        <dbReference type="EMBL" id="UXY14361.1"/>
    </source>
</evidence>
<name>A0ABY6DMN6_9NEIS</name>